<dbReference type="Pfam" id="PF19630">
    <property type="entry name" value="DUF6134"/>
    <property type="match status" value="1"/>
</dbReference>
<comment type="caution">
    <text evidence="1">The sequence shown here is derived from an EMBL/GenBank/DDBJ whole genome shotgun (WGS) entry which is preliminary data.</text>
</comment>
<reference evidence="2" key="1">
    <citation type="journal article" date="2019" name="Int. J. Syst. Evol. Microbiol.">
        <title>The Global Catalogue of Microorganisms (GCM) 10K type strain sequencing project: providing services to taxonomists for standard genome sequencing and annotation.</title>
        <authorList>
            <consortium name="The Broad Institute Genomics Platform"/>
            <consortium name="The Broad Institute Genome Sequencing Center for Infectious Disease"/>
            <person name="Wu L."/>
            <person name="Ma J."/>
        </authorList>
    </citation>
    <scope>NUCLEOTIDE SEQUENCE [LARGE SCALE GENOMIC DNA]</scope>
    <source>
        <strain evidence="2">CCUG 58412</strain>
    </source>
</reference>
<keyword evidence="2" id="KW-1185">Reference proteome</keyword>
<dbReference type="EMBL" id="JBHTKB010000001">
    <property type="protein sequence ID" value="MFD0912599.1"/>
    <property type="molecule type" value="Genomic_DNA"/>
</dbReference>
<evidence type="ECO:0000313" key="1">
    <source>
        <dbReference type="EMBL" id="MFD0912599.1"/>
    </source>
</evidence>
<dbReference type="RefSeq" id="WP_379055681.1">
    <property type="nucleotide sequence ID" value="NZ_JBHTKB010000001.1"/>
</dbReference>
<dbReference type="InterPro" id="IPR045767">
    <property type="entry name" value="DUF6134"/>
</dbReference>
<gene>
    <name evidence="1" type="ORF">ACFQ1Z_03465</name>
</gene>
<accession>A0ABW3F770</accession>
<sequence>MNQAVISRQTLVKSSRGLIMVSLWLGLLPSVQAKDWSFEVWLDKQKIGTHTFALNNQQLQSRADFQVKVLFINAYRYQHQADEAWQGSCLDSLQAHTEENRTVTDVSGQLKDGQFVLTKEDNKDKQVANSSDKQALPACIMTFAYWNPAILKQTRLLNPQNAEYLDVTVTDAGAKNIVVKGQETPTRQYQLRGRYKGKDKLNITLWYDLQQDWVALESVTPEGYKIVYKLI</sequence>
<evidence type="ECO:0000313" key="2">
    <source>
        <dbReference type="Proteomes" id="UP001597128"/>
    </source>
</evidence>
<organism evidence="1 2">
    <name type="scientific">Methylophilus luteus</name>
    <dbReference type="NCBI Taxonomy" id="640108"/>
    <lineage>
        <taxon>Bacteria</taxon>
        <taxon>Pseudomonadati</taxon>
        <taxon>Pseudomonadota</taxon>
        <taxon>Betaproteobacteria</taxon>
        <taxon>Nitrosomonadales</taxon>
        <taxon>Methylophilaceae</taxon>
        <taxon>Methylophilus</taxon>
    </lineage>
</organism>
<proteinExistence type="predicted"/>
<dbReference type="Proteomes" id="UP001597128">
    <property type="component" value="Unassembled WGS sequence"/>
</dbReference>
<protein>
    <submittedName>
        <fullName evidence="1">DUF6134 family protein</fullName>
    </submittedName>
</protein>
<name>A0ABW3F770_9PROT</name>